<evidence type="ECO:0000313" key="3">
    <source>
        <dbReference type="EMBL" id="HGF34906.1"/>
    </source>
</evidence>
<evidence type="ECO:0000256" key="1">
    <source>
        <dbReference type="SAM" id="MobiDB-lite"/>
    </source>
</evidence>
<accession>A0A7C3Z280</accession>
<evidence type="ECO:0008006" key="4">
    <source>
        <dbReference type="Google" id="ProtNLM"/>
    </source>
</evidence>
<feature type="signal peptide" evidence="2">
    <location>
        <begin position="1"/>
        <end position="25"/>
    </location>
</feature>
<protein>
    <recommendedName>
        <fullName evidence="4">Lipoprotein</fullName>
    </recommendedName>
</protein>
<feature type="chain" id="PRO_5027975875" description="Lipoprotein" evidence="2">
    <location>
        <begin position="26"/>
        <end position="91"/>
    </location>
</feature>
<name>A0A7C3Z280_9BACT</name>
<feature type="region of interest" description="Disordered" evidence="1">
    <location>
        <begin position="69"/>
        <end position="91"/>
    </location>
</feature>
<comment type="caution">
    <text evidence="3">The sequence shown here is derived from an EMBL/GenBank/DDBJ whole genome shotgun (WGS) entry which is preliminary data.</text>
</comment>
<reference evidence="3" key="1">
    <citation type="journal article" date="2020" name="mSystems">
        <title>Genome- and Community-Level Interaction Insights into Carbon Utilization and Element Cycling Functions of Hydrothermarchaeota in Hydrothermal Sediment.</title>
        <authorList>
            <person name="Zhou Z."/>
            <person name="Liu Y."/>
            <person name="Xu W."/>
            <person name="Pan J."/>
            <person name="Luo Z.H."/>
            <person name="Li M."/>
        </authorList>
    </citation>
    <scope>NUCLEOTIDE SEQUENCE [LARGE SCALE GENOMIC DNA]</scope>
    <source>
        <strain evidence="3">SpSt-897</strain>
    </source>
</reference>
<dbReference type="AlphaFoldDB" id="A0A7C3Z280"/>
<proteinExistence type="predicted"/>
<evidence type="ECO:0000256" key="2">
    <source>
        <dbReference type="SAM" id="SignalP"/>
    </source>
</evidence>
<gene>
    <name evidence="3" type="ORF">ENW96_11065</name>
</gene>
<dbReference type="EMBL" id="DTMF01000269">
    <property type="protein sequence ID" value="HGF34906.1"/>
    <property type="molecule type" value="Genomic_DNA"/>
</dbReference>
<keyword evidence="2" id="KW-0732">Signal</keyword>
<sequence>MKKFLQRAVAILSLCLCLYGCIAAAAAYGVSRHRTHQSYREYVANMEEANRKRRDQGLEPLPIASFSEWKKGGKVSGKLEERETPAPSPGE</sequence>
<organism evidence="3">
    <name type="scientific">Desulfobacca acetoxidans</name>
    <dbReference type="NCBI Taxonomy" id="60893"/>
    <lineage>
        <taxon>Bacteria</taxon>
        <taxon>Pseudomonadati</taxon>
        <taxon>Thermodesulfobacteriota</taxon>
        <taxon>Desulfobaccia</taxon>
        <taxon>Desulfobaccales</taxon>
        <taxon>Desulfobaccaceae</taxon>
        <taxon>Desulfobacca</taxon>
    </lineage>
</organism>